<dbReference type="PROSITE" id="PS00137">
    <property type="entry name" value="SUBTILASE_HIS"/>
    <property type="match status" value="1"/>
</dbReference>
<keyword evidence="10" id="KW-1185">Reference proteome</keyword>
<evidence type="ECO:0000313" key="10">
    <source>
        <dbReference type="Proteomes" id="UP001058860"/>
    </source>
</evidence>
<dbReference type="InterPro" id="IPR036852">
    <property type="entry name" value="Peptidase_S8/S53_dom_sf"/>
</dbReference>
<feature type="chain" id="PRO_5047429860" evidence="7">
    <location>
        <begin position="39"/>
        <end position="786"/>
    </location>
</feature>
<evidence type="ECO:0000256" key="5">
    <source>
        <dbReference type="PROSITE-ProRule" id="PRU01240"/>
    </source>
</evidence>
<evidence type="ECO:0000256" key="7">
    <source>
        <dbReference type="SAM" id="SignalP"/>
    </source>
</evidence>
<proteinExistence type="inferred from homology"/>
<feature type="domain" description="Peptidase S8/S53" evidence="8">
    <location>
        <begin position="178"/>
        <end position="447"/>
    </location>
</feature>
<dbReference type="Gene3D" id="3.40.50.200">
    <property type="entry name" value="Peptidase S8/S53 domain"/>
    <property type="match status" value="1"/>
</dbReference>
<reference evidence="10" key="1">
    <citation type="submission" date="2021-11" db="EMBL/GenBank/DDBJ databases">
        <title>Cultivation dependent microbiological survey of springs from the worlds oldest radium mine currently devoted to the extraction of radon-saturated water.</title>
        <authorList>
            <person name="Kapinusova G."/>
            <person name="Smrhova T."/>
            <person name="Strejcek M."/>
            <person name="Suman J."/>
            <person name="Jani K."/>
            <person name="Pajer P."/>
            <person name="Uhlik O."/>
        </authorList>
    </citation>
    <scope>NUCLEOTIDE SEQUENCE [LARGE SCALE GENOMIC DNA]</scope>
    <source>
        <strain evidence="10">J379</strain>
    </source>
</reference>
<feature type="active site" description="Charge relay system" evidence="5">
    <location>
        <position position="186"/>
    </location>
</feature>
<evidence type="ECO:0000256" key="6">
    <source>
        <dbReference type="RuleBase" id="RU003355"/>
    </source>
</evidence>
<evidence type="ECO:0000313" key="9">
    <source>
        <dbReference type="EMBL" id="UUY05407.1"/>
    </source>
</evidence>
<dbReference type="PROSITE" id="PS00138">
    <property type="entry name" value="SUBTILASE_SER"/>
    <property type="match status" value="1"/>
</dbReference>
<dbReference type="InterPro" id="IPR050131">
    <property type="entry name" value="Peptidase_S8_subtilisin-like"/>
</dbReference>
<keyword evidence="4 5" id="KW-0720">Serine protease</keyword>
<dbReference type="Proteomes" id="UP001058860">
    <property type="component" value="Chromosome"/>
</dbReference>
<dbReference type="RefSeq" id="WP_353865867.1">
    <property type="nucleotide sequence ID" value="NZ_CP088295.1"/>
</dbReference>
<sequence length="786" mass="81344">MHHQSPRPRRGAASRHALTGALVAALAAAAATAPAALAAPSPVVDTTTQTAPPAAFDRLAAQAEDEQDGRTRVIVTLKARFDRTEATSKTTAPGLERRMRGVHAKALEALAGTDHGNTKPIDGLPYVAVDASEEAIRALEASGAVASIQTDRTLEPLLATSTQVIESASQVTRGWSGSSRVVAVIDTGIQPNHPFFEGRIIDPACFATRERCPDGSTAQVGPGAATALDPHGTHVAGIAAGKRFGTLNYDGVAPDARIMPIRVSNFLGSFQSDIMQSLAYVRQRALAGVPVASVNLSMGDRVSYPGTDTCDTDPLKTEIDTLVSMGIPTVIASGNAGETDRVYYPACISTAVTVGSASTADAVSNFSNATQRVDLLAPGEGSAPGTGIVSAFFDVDYPFEFNVYQPMVGMRGTSMAAPHVAGAWATYLDRYPGSSVAEVLAAFQRTGKPLLDTRNGINLTRSRINVSAALARYGYVAANNSASSSYTPGTQANSMGATNTVTRSGTGTYTVSMPKLGSAFRGNAHVETYLGSANRCKVATLGASGTTTRIGVRCTTPAGTLTDAPFVARFEVNETKRTATAGYLTSLDTTSPTHTPELTFQANSTGATNTVTRNGVGRYTATLPGFTAAGIPHVTAVGSDTNMCQVSTWATTSVAVLCFTRSGALADTAFSLTTNGQSVFTTGRGASMYANNATATTAYTPSSSWNSTGAVNTSQKTATGTYEVSMPGIEMATSLPTVTAVNNSTSTAVACRPYFWGTGSIEVRCTNAAGTPVDSRFTVSYSSTAS</sequence>
<evidence type="ECO:0000256" key="2">
    <source>
        <dbReference type="ARBA" id="ARBA00022670"/>
    </source>
</evidence>
<dbReference type="Pfam" id="PF00082">
    <property type="entry name" value="Peptidase_S8"/>
    <property type="match status" value="1"/>
</dbReference>
<keyword evidence="3 5" id="KW-0378">Hydrolase</keyword>
<dbReference type="PROSITE" id="PS00136">
    <property type="entry name" value="SUBTILASE_ASP"/>
    <property type="match status" value="1"/>
</dbReference>
<name>A0ABY5PM61_9ACTN</name>
<dbReference type="SUPFAM" id="SSF52743">
    <property type="entry name" value="Subtilisin-like"/>
    <property type="match status" value="1"/>
</dbReference>
<dbReference type="InterPro" id="IPR022398">
    <property type="entry name" value="Peptidase_S8_His-AS"/>
</dbReference>
<dbReference type="InterPro" id="IPR023828">
    <property type="entry name" value="Peptidase_S8_Ser-AS"/>
</dbReference>
<dbReference type="PANTHER" id="PTHR43806">
    <property type="entry name" value="PEPTIDASE S8"/>
    <property type="match status" value="1"/>
</dbReference>
<dbReference type="PROSITE" id="PS51318">
    <property type="entry name" value="TAT"/>
    <property type="match status" value="1"/>
</dbReference>
<keyword evidence="2 5" id="KW-0645">Protease</keyword>
<feature type="active site" description="Charge relay system" evidence="5">
    <location>
        <position position="231"/>
    </location>
</feature>
<evidence type="ECO:0000256" key="1">
    <source>
        <dbReference type="ARBA" id="ARBA00011073"/>
    </source>
</evidence>
<dbReference type="PANTHER" id="PTHR43806:SF11">
    <property type="entry name" value="CEREVISIN-RELATED"/>
    <property type="match status" value="1"/>
</dbReference>
<keyword evidence="7" id="KW-0732">Signal</keyword>
<feature type="signal peptide" evidence="7">
    <location>
        <begin position="1"/>
        <end position="38"/>
    </location>
</feature>
<evidence type="ECO:0000256" key="3">
    <source>
        <dbReference type="ARBA" id="ARBA00022801"/>
    </source>
</evidence>
<feature type="active site" description="Charge relay system" evidence="5">
    <location>
        <position position="414"/>
    </location>
</feature>
<dbReference type="InterPro" id="IPR023827">
    <property type="entry name" value="Peptidase_S8_Asp-AS"/>
</dbReference>
<dbReference type="EMBL" id="CP088295">
    <property type="protein sequence ID" value="UUY05407.1"/>
    <property type="molecule type" value="Genomic_DNA"/>
</dbReference>
<dbReference type="InterPro" id="IPR015500">
    <property type="entry name" value="Peptidase_S8_subtilisin-rel"/>
</dbReference>
<organism evidence="9 10">
    <name type="scientific">Svornostia abyssi</name>
    <dbReference type="NCBI Taxonomy" id="2898438"/>
    <lineage>
        <taxon>Bacteria</taxon>
        <taxon>Bacillati</taxon>
        <taxon>Actinomycetota</taxon>
        <taxon>Thermoleophilia</taxon>
        <taxon>Solirubrobacterales</taxon>
        <taxon>Baekduiaceae</taxon>
        <taxon>Svornostia</taxon>
    </lineage>
</organism>
<comment type="similarity">
    <text evidence="1 5 6">Belongs to the peptidase S8 family.</text>
</comment>
<dbReference type="PRINTS" id="PR00723">
    <property type="entry name" value="SUBTILISIN"/>
</dbReference>
<evidence type="ECO:0000256" key="4">
    <source>
        <dbReference type="ARBA" id="ARBA00022825"/>
    </source>
</evidence>
<protein>
    <submittedName>
        <fullName evidence="9">S8 family serine peptidase</fullName>
    </submittedName>
</protein>
<accession>A0ABY5PM61</accession>
<evidence type="ECO:0000259" key="8">
    <source>
        <dbReference type="Pfam" id="PF00082"/>
    </source>
</evidence>
<gene>
    <name evidence="9" type="ORF">LRS13_07755</name>
</gene>
<dbReference type="PROSITE" id="PS51892">
    <property type="entry name" value="SUBTILASE"/>
    <property type="match status" value="1"/>
</dbReference>
<dbReference type="InterPro" id="IPR006311">
    <property type="entry name" value="TAT_signal"/>
</dbReference>
<dbReference type="InterPro" id="IPR000209">
    <property type="entry name" value="Peptidase_S8/S53_dom"/>
</dbReference>